<dbReference type="GO" id="GO:0045944">
    <property type="term" value="P:positive regulation of transcription by RNA polymerase II"/>
    <property type="evidence" value="ECO:0007669"/>
    <property type="project" value="TreeGrafter"/>
</dbReference>
<dbReference type="PANTHER" id="PTHR45750">
    <property type="entry name" value="GH11602P"/>
    <property type="match status" value="1"/>
</dbReference>
<dbReference type="EMBL" id="VDEP01000471">
    <property type="protein sequence ID" value="KAA1075798.1"/>
    <property type="molecule type" value="Genomic_DNA"/>
</dbReference>
<evidence type="ECO:0000313" key="5">
    <source>
        <dbReference type="Proteomes" id="UP000325313"/>
    </source>
</evidence>
<evidence type="ECO:0000256" key="2">
    <source>
        <dbReference type="PROSITE-ProRule" id="PRU00035"/>
    </source>
</evidence>
<comment type="caution">
    <text evidence="4">The sequence shown here is derived from an EMBL/GenBank/DDBJ whole genome shotgun (WGS) entry which is preliminary data.</text>
</comment>
<gene>
    <name evidence="4" type="primary">GCN5_1</name>
    <name evidence="4" type="ORF">PGTUg99_013425</name>
</gene>
<dbReference type="Proteomes" id="UP000325313">
    <property type="component" value="Unassembled WGS sequence"/>
</dbReference>
<evidence type="ECO:0000259" key="3">
    <source>
        <dbReference type="PROSITE" id="PS50014"/>
    </source>
</evidence>
<dbReference type="PROSITE" id="PS50014">
    <property type="entry name" value="BROMODOMAIN_2"/>
    <property type="match status" value="1"/>
</dbReference>
<sequence>MDLETIELKLENNRYLSLQQFLDDCKLIFSNCRTYNPDGSNYVKNANRLEKFLKDRVKQYDEIEY</sequence>
<dbReference type="GO" id="GO:0000123">
    <property type="term" value="C:histone acetyltransferase complex"/>
    <property type="evidence" value="ECO:0007669"/>
    <property type="project" value="TreeGrafter"/>
</dbReference>
<feature type="domain" description="Bromo" evidence="3">
    <location>
        <begin position="1"/>
        <end position="43"/>
    </location>
</feature>
<dbReference type="InterPro" id="IPR001487">
    <property type="entry name" value="Bromodomain"/>
</dbReference>
<keyword evidence="4" id="KW-0808">Transferase</keyword>
<keyword evidence="1 2" id="KW-0103">Bromodomain</keyword>
<proteinExistence type="predicted"/>
<protein>
    <submittedName>
        <fullName evidence="4">Histone acetyltransferase</fullName>
    </submittedName>
</protein>
<dbReference type="SMART" id="SM00297">
    <property type="entry name" value="BROMO"/>
    <property type="match status" value="1"/>
</dbReference>
<dbReference type="PANTHER" id="PTHR45750:SF3">
    <property type="entry name" value="HISTONE ACETYLTRANSFERASE"/>
    <property type="match status" value="1"/>
</dbReference>
<dbReference type="Gene3D" id="1.20.920.10">
    <property type="entry name" value="Bromodomain-like"/>
    <property type="match status" value="1"/>
</dbReference>
<dbReference type="Pfam" id="PF00439">
    <property type="entry name" value="Bromodomain"/>
    <property type="match status" value="1"/>
</dbReference>
<dbReference type="AlphaFoldDB" id="A0A5B0MHU7"/>
<accession>A0A5B0MHU7</accession>
<name>A0A5B0MHU7_PUCGR</name>
<evidence type="ECO:0000313" key="4">
    <source>
        <dbReference type="EMBL" id="KAA1075798.1"/>
    </source>
</evidence>
<dbReference type="InterPro" id="IPR036427">
    <property type="entry name" value="Bromodomain-like_sf"/>
</dbReference>
<dbReference type="SUPFAM" id="SSF47370">
    <property type="entry name" value="Bromodomain"/>
    <property type="match status" value="1"/>
</dbReference>
<dbReference type="GO" id="GO:0010484">
    <property type="term" value="F:histone H3 acetyltransferase activity"/>
    <property type="evidence" value="ECO:0007669"/>
    <property type="project" value="TreeGrafter"/>
</dbReference>
<dbReference type="PRINTS" id="PR00503">
    <property type="entry name" value="BROMODOMAIN"/>
</dbReference>
<organism evidence="4 5">
    <name type="scientific">Puccinia graminis f. sp. tritici</name>
    <dbReference type="NCBI Taxonomy" id="56615"/>
    <lineage>
        <taxon>Eukaryota</taxon>
        <taxon>Fungi</taxon>
        <taxon>Dikarya</taxon>
        <taxon>Basidiomycota</taxon>
        <taxon>Pucciniomycotina</taxon>
        <taxon>Pucciniomycetes</taxon>
        <taxon>Pucciniales</taxon>
        <taxon>Pucciniaceae</taxon>
        <taxon>Puccinia</taxon>
    </lineage>
</organism>
<reference evidence="4 5" key="1">
    <citation type="submission" date="2019-05" db="EMBL/GenBank/DDBJ databases">
        <title>Emergence of the Ug99 lineage of the wheat stem rust pathogen through somatic hybridization.</title>
        <authorList>
            <person name="Li F."/>
            <person name="Upadhyaya N.M."/>
            <person name="Sperschneider J."/>
            <person name="Matny O."/>
            <person name="Nguyen-Phuc H."/>
            <person name="Mago R."/>
            <person name="Raley C."/>
            <person name="Miller M.E."/>
            <person name="Silverstein K.A.T."/>
            <person name="Henningsen E."/>
            <person name="Hirsch C.D."/>
            <person name="Visser B."/>
            <person name="Pretorius Z.A."/>
            <person name="Steffenson B.J."/>
            <person name="Schwessinger B."/>
            <person name="Dodds P.N."/>
            <person name="Figueroa M."/>
        </authorList>
    </citation>
    <scope>NUCLEOTIDE SEQUENCE [LARGE SCALE GENOMIC DNA]</scope>
    <source>
        <strain evidence="4 5">Ug99</strain>
    </source>
</reference>
<dbReference type="InterPro" id="IPR037800">
    <property type="entry name" value="GCN5"/>
</dbReference>
<evidence type="ECO:0000256" key="1">
    <source>
        <dbReference type="ARBA" id="ARBA00023117"/>
    </source>
</evidence>